<proteinExistence type="predicted"/>
<evidence type="ECO:0000313" key="4">
    <source>
        <dbReference type="Proteomes" id="UP001169823"/>
    </source>
</evidence>
<dbReference type="AlphaFoldDB" id="A0AAW7XW30"/>
<gene>
    <name evidence="3" type="ORF">Q4494_15180</name>
</gene>
<name>A0AAW7XW30_9RHOB</name>
<keyword evidence="3" id="KW-0808">Transferase</keyword>
<dbReference type="SUPFAM" id="SSF53756">
    <property type="entry name" value="UDP-Glycosyltransferase/glycogen phosphorylase"/>
    <property type="match status" value="1"/>
</dbReference>
<dbReference type="GO" id="GO:0016757">
    <property type="term" value="F:glycosyltransferase activity"/>
    <property type="evidence" value="ECO:0007669"/>
    <property type="project" value="UniProtKB-KW"/>
</dbReference>
<evidence type="ECO:0000259" key="1">
    <source>
        <dbReference type="Pfam" id="PF00534"/>
    </source>
</evidence>
<dbReference type="InterPro" id="IPR001296">
    <property type="entry name" value="Glyco_trans_1"/>
</dbReference>
<evidence type="ECO:0000313" key="3">
    <source>
        <dbReference type="EMBL" id="MDO6458432.1"/>
    </source>
</evidence>
<accession>A0AAW7XW30</accession>
<dbReference type="RefSeq" id="WP_303494936.1">
    <property type="nucleotide sequence ID" value="NZ_JAUOPJ010000013.1"/>
</dbReference>
<dbReference type="Gene3D" id="3.40.50.2000">
    <property type="entry name" value="Glycogen Phosphorylase B"/>
    <property type="match status" value="2"/>
</dbReference>
<dbReference type="Proteomes" id="UP001169823">
    <property type="component" value="Unassembled WGS sequence"/>
</dbReference>
<dbReference type="Pfam" id="PF13439">
    <property type="entry name" value="Glyco_transf_4"/>
    <property type="match status" value="1"/>
</dbReference>
<dbReference type="InterPro" id="IPR050194">
    <property type="entry name" value="Glycosyltransferase_grp1"/>
</dbReference>
<dbReference type="Pfam" id="PF00534">
    <property type="entry name" value="Glycos_transf_1"/>
    <property type="match status" value="1"/>
</dbReference>
<organism evidence="3 4">
    <name type="scientific">Celeribacter halophilus</name>
    <dbReference type="NCBI Taxonomy" id="576117"/>
    <lineage>
        <taxon>Bacteria</taxon>
        <taxon>Pseudomonadati</taxon>
        <taxon>Pseudomonadota</taxon>
        <taxon>Alphaproteobacteria</taxon>
        <taxon>Rhodobacterales</taxon>
        <taxon>Roseobacteraceae</taxon>
        <taxon>Celeribacter</taxon>
    </lineage>
</organism>
<evidence type="ECO:0000259" key="2">
    <source>
        <dbReference type="Pfam" id="PF13439"/>
    </source>
</evidence>
<feature type="domain" description="Glycosyltransferase subfamily 4-like N-terminal" evidence="2">
    <location>
        <begin position="13"/>
        <end position="213"/>
    </location>
</feature>
<dbReference type="PANTHER" id="PTHR45947">
    <property type="entry name" value="SULFOQUINOVOSYL TRANSFERASE SQD2"/>
    <property type="match status" value="1"/>
</dbReference>
<sequence>MNVLIISQTFEIVGGSDVIARLSARVMEEAGHTAHFFAALDPDDKDDGIHPYADHFFAPKSQNVWRFMYSPQARARLEAFLDANPVDVAHLHIHYGTLTSSILRPLKKRGIRIVQHLHEYRTYCSISVPVRDGETCQSCRVGSYLSGLKHKCNRGSLARSVISTAEMYVADRLGAKTAPDLFLTVSDFQRDILIEQGMPADRIKTLYNPVHHDFFTVEPKHDGGVLFIGRLEDYKGIYDIIKVAAKLENVPFRIVGTGNHEAQLRSLIAERGLTNIELTGNQTREQVLAHLAWAKVGLVPSRWNETFGLTAAEAMAAGVPVIVSRMGGLPEVVEDGVSGFVVEMGDVDAMVVLIDRLMTDREEFARVSKQARNRALEAFSETKFTQKLAEELVFSGTNAK</sequence>
<protein>
    <submittedName>
        <fullName evidence="3">Glycosyltransferase family 4 protein</fullName>
        <ecNumber evidence="3">2.4.-.-</ecNumber>
    </submittedName>
</protein>
<comment type="caution">
    <text evidence="3">The sequence shown here is derived from an EMBL/GenBank/DDBJ whole genome shotgun (WGS) entry which is preliminary data.</text>
</comment>
<dbReference type="InterPro" id="IPR028098">
    <property type="entry name" value="Glyco_trans_4-like_N"/>
</dbReference>
<dbReference type="CDD" id="cd03801">
    <property type="entry name" value="GT4_PimA-like"/>
    <property type="match status" value="1"/>
</dbReference>
<feature type="domain" description="Glycosyl transferase family 1" evidence="1">
    <location>
        <begin position="219"/>
        <end position="374"/>
    </location>
</feature>
<reference evidence="3" key="1">
    <citation type="submission" date="2023-07" db="EMBL/GenBank/DDBJ databases">
        <title>Genome content predicts the carbon catabolic preferences of heterotrophic bacteria.</title>
        <authorList>
            <person name="Gralka M."/>
        </authorList>
    </citation>
    <scope>NUCLEOTIDE SEQUENCE</scope>
    <source>
        <strain evidence="3">I2M02</strain>
    </source>
</reference>
<keyword evidence="3" id="KW-0328">Glycosyltransferase</keyword>
<dbReference type="EC" id="2.4.-.-" evidence="3"/>
<dbReference type="EMBL" id="JAUOPJ010000013">
    <property type="protein sequence ID" value="MDO6458432.1"/>
    <property type="molecule type" value="Genomic_DNA"/>
</dbReference>
<dbReference type="PANTHER" id="PTHR45947:SF13">
    <property type="entry name" value="TRANSFERASE"/>
    <property type="match status" value="1"/>
</dbReference>